<dbReference type="GO" id="GO:0030488">
    <property type="term" value="P:tRNA methylation"/>
    <property type="evidence" value="ECO:0007669"/>
    <property type="project" value="InterPro"/>
</dbReference>
<dbReference type="EMBL" id="ML992694">
    <property type="protein sequence ID" value="KAF2208324.1"/>
    <property type="molecule type" value="Genomic_DNA"/>
</dbReference>
<dbReference type="Proteomes" id="UP000799539">
    <property type="component" value="Unassembled WGS sequence"/>
</dbReference>
<feature type="compositionally biased region" description="Polar residues" evidence="7">
    <location>
        <begin position="356"/>
        <end position="375"/>
    </location>
</feature>
<dbReference type="PANTHER" id="PTHR12945">
    <property type="entry name" value="TRANSLATION INITIATION FACTOR EIF3-RELATED"/>
    <property type="match status" value="1"/>
</dbReference>
<feature type="region of interest" description="Disordered" evidence="7">
    <location>
        <begin position="153"/>
        <end position="179"/>
    </location>
</feature>
<dbReference type="InterPro" id="IPR017423">
    <property type="entry name" value="TRM6"/>
</dbReference>
<keyword evidence="9" id="KW-1185">Reference proteome</keyword>
<keyword evidence="5" id="KW-0539">Nucleus</keyword>
<sequence>MTFLAGGSSSAASSAALLVDQKHLAFGERRRPRSPLEIRHLATLQGVLNTEDIENELRRTADGRDSCIRIANMASMHSSIRPDTYLFLRLPSEMLKLVEIKVNTIIEVGKLGSFPANLLLGRPYHHTYEILEKRDGEVYSRLRIVPQAELNAEAGLDEATPSESRAEPGTPNGATSLPNGYELLGEDGSILMKNNRLTVDDATRQTLTHAEIEELKKSAGAKEVIEKILASHTGLDEKTVFSKAKYMLRKNKKYLKRFAVLPMDLGNLIDYITEKEPPRIMDMREETLGLITAWSHAHYSGTDGLPEQEHDGTAYGRWLVAEDTGGLIVAALAERMGILYPPQAREESRNIEKQAQHSNGNAGKSSDTTVPTKSQTVHRDYPTPASSNSITLIHPAVQPNVSILKYFGYDTSNPTGSPDQVEHPLHTHFKSLSWLQLLQPEEDPLYTEPDRQSEEVLATWKSGKRGTYFKKRRRWARCKSIVDETRQGEFDGLVIASPMDPISILAHTVPLIRGGGHLVMYSPTIEPLVQVIDLYSKERRAAYIAHLAKDELPDADDFPVDPRLLLAATIQTSRVRDWQVLPGRTHPLMTSRGGAEGYVLTARRVIPLAGGVDARGNFYGKKRKTNIAPSAIPAAPPTEEVIPTPADALMEATAAAPTPA</sequence>
<dbReference type="OrthoDB" id="10254665at2759"/>
<evidence type="ECO:0000256" key="1">
    <source>
        <dbReference type="ARBA" id="ARBA00004123"/>
    </source>
</evidence>
<dbReference type="AlphaFoldDB" id="A0A6A6F4V9"/>
<gene>
    <name evidence="8" type="ORF">CERZMDRAFT_87718</name>
</gene>
<evidence type="ECO:0000256" key="2">
    <source>
        <dbReference type="ARBA" id="ARBA00008320"/>
    </source>
</evidence>
<evidence type="ECO:0000313" key="8">
    <source>
        <dbReference type="EMBL" id="KAF2208324.1"/>
    </source>
</evidence>
<dbReference type="PANTHER" id="PTHR12945:SF0">
    <property type="entry name" value="TRNA (ADENINE(58)-N(1))-METHYLTRANSFERASE NON-CATALYTIC SUBUNIT TRM6"/>
    <property type="match status" value="1"/>
</dbReference>
<evidence type="ECO:0000256" key="7">
    <source>
        <dbReference type="SAM" id="MobiDB-lite"/>
    </source>
</evidence>
<evidence type="ECO:0000256" key="3">
    <source>
        <dbReference type="ARBA" id="ARBA00021704"/>
    </source>
</evidence>
<keyword evidence="4" id="KW-0819">tRNA processing</keyword>
<dbReference type="GO" id="GO:0005634">
    <property type="term" value="C:nucleus"/>
    <property type="evidence" value="ECO:0007669"/>
    <property type="project" value="UniProtKB-SubCell"/>
</dbReference>
<organism evidence="8 9">
    <name type="scientific">Cercospora zeae-maydis SCOH1-5</name>
    <dbReference type="NCBI Taxonomy" id="717836"/>
    <lineage>
        <taxon>Eukaryota</taxon>
        <taxon>Fungi</taxon>
        <taxon>Dikarya</taxon>
        <taxon>Ascomycota</taxon>
        <taxon>Pezizomycotina</taxon>
        <taxon>Dothideomycetes</taxon>
        <taxon>Dothideomycetidae</taxon>
        <taxon>Mycosphaerellales</taxon>
        <taxon>Mycosphaerellaceae</taxon>
        <taxon>Cercospora</taxon>
    </lineage>
</organism>
<dbReference type="GO" id="GO:0031515">
    <property type="term" value="C:tRNA (m1A) methyltransferase complex"/>
    <property type="evidence" value="ECO:0007669"/>
    <property type="project" value="InterPro"/>
</dbReference>
<evidence type="ECO:0000256" key="4">
    <source>
        <dbReference type="ARBA" id="ARBA00022694"/>
    </source>
</evidence>
<feature type="region of interest" description="Disordered" evidence="7">
    <location>
        <begin position="344"/>
        <end position="386"/>
    </location>
</feature>
<dbReference type="Pfam" id="PF04189">
    <property type="entry name" value="Gcd10p"/>
    <property type="match status" value="1"/>
</dbReference>
<proteinExistence type="inferred from homology"/>
<evidence type="ECO:0000256" key="5">
    <source>
        <dbReference type="ARBA" id="ARBA00023242"/>
    </source>
</evidence>
<reference evidence="8" key="1">
    <citation type="journal article" date="2020" name="Stud. Mycol.">
        <title>101 Dothideomycetes genomes: a test case for predicting lifestyles and emergence of pathogens.</title>
        <authorList>
            <person name="Haridas S."/>
            <person name="Albert R."/>
            <person name="Binder M."/>
            <person name="Bloem J."/>
            <person name="Labutti K."/>
            <person name="Salamov A."/>
            <person name="Andreopoulos B."/>
            <person name="Baker S."/>
            <person name="Barry K."/>
            <person name="Bills G."/>
            <person name="Bluhm B."/>
            <person name="Cannon C."/>
            <person name="Castanera R."/>
            <person name="Culley D."/>
            <person name="Daum C."/>
            <person name="Ezra D."/>
            <person name="Gonzalez J."/>
            <person name="Henrissat B."/>
            <person name="Kuo A."/>
            <person name="Liang C."/>
            <person name="Lipzen A."/>
            <person name="Lutzoni F."/>
            <person name="Magnuson J."/>
            <person name="Mondo S."/>
            <person name="Nolan M."/>
            <person name="Ohm R."/>
            <person name="Pangilinan J."/>
            <person name="Park H.-J."/>
            <person name="Ramirez L."/>
            <person name="Alfaro M."/>
            <person name="Sun H."/>
            <person name="Tritt A."/>
            <person name="Yoshinaga Y."/>
            <person name="Zwiers L.-H."/>
            <person name="Turgeon B."/>
            <person name="Goodwin S."/>
            <person name="Spatafora J."/>
            <person name="Crous P."/>
            <person name="Grigoriev I."/>
        </authorList>
    </citation>
    <scope>NUCLEOTIDE SEQUENCE</scope>
    <source>
        <strain evidence="8">SCOH1-5</strain>
    </source>
</reference>
<feature type="compositionally biased region" description="Basic and acidic residues" evidence="7">
    <location>
        <begin position="344"/>
        <end position="355"/>
    </location>
</feature>
<comment type="subcellular location">
    <subcellularLocation>
        <location evidence="1">Nucleus</location>
    </subcellularLocation>
</comment>
<accession>A0A6A6F4V9</accession>
<evidence type="ECO:0000256" key="6">
    <source>
        <dbReference type="ARBA" id="ARBA00032319"/>
    </source>
</evidence>
<evidence type="ECO:0000313" key="9">
    <source>
        <dbReference type="Proteomes" id="UP000799539"/>
    </source>
</evidence>
<comment type="similarity">
    <text evidence="2">Belongs to the TRM6/GCD10 family.</text>
</comment>
<name>A0A6A6F4V9_9PEZI</name>
<protein>
    <recommendedName>
        <fullName evidence="3">tRNA (adenine(58)-N(1))-methyltransferase non-catalytic subunit TRM6</fullName>
    </recommendedName>
    <alternativeName>
        <fullName evidence="6">tRNA(m1A58)-methyltransferase subunit TRM6</fullName>
    </alternativeName>
</protein>